<sequence length="445" mass="45582">MQTILVEPTSGEILADRTTPLDPDAASVLTTAIETMLAEAAELHASVDAVGVVYRTEDERAEFAAALGDDPAVLSSASESFLGWLATSKDFADAKTVLLYYMGDAGVSISLADAADASITPVKTATLDSMSPERIGSTIPLAWEVVDQAGKKPEFVALFGDSSSNRDLVDILSLGLGVPVVRVGDADQVAARGAALLAYQDEPAVVAAAQAATENSEPVAAADVNVAETDVVEADQADAEVADSGSEASPAVVNDRAAAPLPAPAVLSVVDAKPARSGGSGRKLVFAAVLLAGVLSAGVAVAATLPGESETTAEQVVDRRDAGADLAGATRQVDPMTSDPGAVVVAPVPAIAPPPETIPPTADPSTVVEPAPTSQTWATQDPPRQAVAAPQPGPLPSPTEVAPPQFTVPVPVPEPGKSPEQLEQEAWDRHWQQTGEWIHQEFSGR</sequence>
<dbReference type="Proteomes" id="UP001186104">
    <property type="component" value="Unassembled WGS sequence"/>
</dbReference>
<evidence type="ECO:0008006" key="4">
    <source>
        <dbReference type="Google" id="ProtNLM"/>
    </source>
</evidence>
<reference evidence="2 3" key="1">
    <citation type="submission" date="2023-10" db="EMBL/GenBank/DDBJ databases">
        <title>Development of a sustainable strategy for remediation of hydrocarbon-contaminated territories based on the waste exchange concept.</title>
        <authorList>
            <person name="Krivoruchko A."/>
        </authorList>
    </citation>
    <scope>NUCLEOTIDE SEQUENCE [LARGE SCALE GENOMIC DNA]</scope>
    <source>
        <strain evidence="2 3">IEGM 1327</strain>
    </source>
</reference>
<evidence type="ECO:0000313" key="2">
    <source>
        <dbReference type="EMBL" id="MDV6302723.1"/>
    </source>
</evidence>
<evidence type="ECO:0000313" key="3">
    <source>
        <dbReference type="Proteomes" id="UP001186104"/>
    </source>
</evidence>
<dbReference type="RefSeq" id="WP_317532847.1">
    <property type="nucleotide sequence ID" value="NZ_JAWLKF010000003.1"/>
</dbReference>
<organism evidence="2 3">
    <name type="scientific">Rhodococcus cerastii</name>
    <dbReference type="NCBI Taxonomy" id="908616"/>
    <lineage>
        <taxon>Bacteria</taxon>
        <taxon>Bacillati</taxon>
        <taxon>Actinomycetota</taxon>
        <taxon>Actinomycetes</taxon>
        <taxon>Mycobacteriales</taxon>
        <taxon>Nocardiaceae</taxon>
        <taxon>Rhodococcus</taxon>
    </lineage>
</organism>
<keyword evidence="3" id="KW-1185">Reference proteome</keyword>
<proteinExistence type="predicted"/>
<feature type="region of interest" description="Disordered" evidence="1">
    <location>
        <begin position="354"/>
        <end position="427"/>
    </location>
</feature>
<evidence type="ECO:0000256" key="1">
    <source>
        <dbReference type="SAM" id="MobiDB-lite"/>
    </source>
</evidence>
<name>A0ABU4CZ30_9NOCA</name>
<accession>A0ABU4CZ30</accession>
<dbReference type="Gene3D" id="3.30.420.40">
    <property type="match status" value="1"/>
</dbReference>
<dbReference type="EMBL" id="JAWLKF010000003">
    <property type="protein sequence ID" value="MDV6302723.1"/>
    <property type="molecule type" value="Genomic_DNA"/>
</dbReference>
<comment type="caution">
    <text evidence="2">The sequence shown here is derived from an EMBL/GenBank/DDBJ whole genome shotgun (WGS) entry which is preliminary data.</text>
</comment>
<gene>
    <name evidence="2" type="ORF">R3P93_09155</name>
</gene>
<protein>
    <recommendedName>
        <fullName evidence="4">FHA domain-containing protein</fullName>
    </recommendedName>
</protein>